<gene>
    <name evidence="1" type="ORF">HNR00_003458</name>
</gene>
<dbReference type="Proteomes" id="UP000583454">
    <property type="component" value="Unassembled WGS sequence"/>
</dbReference>
<sequence>MDPAFADPQTARIAAFLAEIGIPVERADLPGRCFVPGIRIECGRLLVDEARMTYPGDLLHEAGHIAVMTPAVRARRSLDISQNMGDEIAAIAWSWAALTHLQLDPEVVFHAGGYRGSSAWFTELFGSGIAPGLPLLQWMGLTFDAPTARVRGALPFPHMRRWLRETPAPAPDEPIDKPADIG</sequence>
<proteinExistence type="predicted"/>
<reference evidence="1 2" key="1">
    <citation type="submission" date="2020-08" db="EMBL/GenBank/DDBJ databases">
        <title>Genomic Encyclopedia of Type Strains, Phase IV (KMG-IV): sequencing the most valuable type-strain genomes for metagenomic binning, comparative biology and taxonomic classification.</title>
        <authorList>
            <person name="Goeker M."/>
        </authorList>
    </citation>
    <scope>NUCLEOTIDE SEQUENCE [LARGE SCALE GENOMIC DNA]</scope>
    <source>
        <strain evidence="1 2">DSM 2163</strain>
    </source>
</reference>
<dbReference type="RefSeq" id="WP_183571422.1">
    <property type="nucleotide sequence ID" value="NZ_JACHOP010000016.1"/>
</dbReference>
<organism evidence="1 2">
    <name type="scientific">Methylorubrum rhodinum</name>
    <dbReference type="NCBI Taxonomy" id="29428"/>
    <lineage>
        <taxon>Bacteria</taxon>
        <taxon>Pseudomonadati</taxon>
        <taxon>Pseudomonadota</taxon>
        <taxon>Alphaproteobacteria</taxon>
        <taxon>Hyphomicrobiales</taxon>
        <taxon>Methylobacteriaceae</taxon>
        <taxon>Methylorubrum</taxon>
    </lineage>
</organism>
<keyword evidence="2" id="KW-1185">Reference proteome</keyword>
<comment type="caution">
    <text evidence="1">The sequence shown here is derived from an EMBL/GenBank/DDBJ whole genome shotgun (WGS) entry which is preliminary data.</text>
</comment>
<evidence type="ECO:0000313" key="1">
    <source>
        <dbReference type="EMBL" id="MBB5758735.1"/>
    </source>
</evidence>
<name>A0A840ZNW3_9HYPH</name>
<dbReference type="AlphaFoldDB" id="A0A840ZNW3"/>
<protein>
    <submittedName>
        <fullName evidence="1">Uncharacterized protein</fullName>
    </submittedName>
</protein>
<dbReference type="EMBL" id="JACHOP010000016">
    <property type="protein sequence ID" value="MBB5758735.1"/>
    <property type="molecule type" value="Genomic_DNA"/>
</dbReference>
<evidence type="ECO:0000313" key="2">
    <source>
        <dbReference type="Proteomes" id="UP000583454"/>
    </source>
</evidence>
<accession>A0A840ZNW3</accession>